<feature type="compositionally biased region" description="Polar residues" evidence="6">
    <location>
        <begin position="185"/>
        <end position="200"/>
    </location>
</feature>
<dbReference type="GO" id="GO:0003697">
    <property type="term" value="F:single-stranded DNA binding"/>
    <property type="evidence" value="ECO:0007669"/>
    <property type="project" value="InterPro"/>
</dbReference>
<keyword evidence="1" id="KW-0479">Metal-binding</keyword>
<feature type="compositionally biased region" description="Pro residues" evidence="6">
    <location>
        <begin position="247"/>
        <end position="257"/>
    </location>
</feature>
<gene>
    <name evidence="8" type="primary">SPOSA6832_02065</name>
</gene>
<evidence type="ECO:0000259" key="7">
    <source>
        <dbReference type="PROSITE" id="PS50089"/>
    </source>
</evidence>
<dbReference type="EMBL" id="CENE01000006">
    <property type="protein sequence ID" value="CEQ40452.1"/>
    <property type="molecule type" value="Genomic_DNA"/>
</dbReference>
<evidence type="ECO:0000313" key="9">
    <source>
        <dbReference type="Proteomes" id="UP000243876"/>
    </source>
</evidence>
<dbReference type="InterPro" id="IPR039577">
    <property type="entry name" value="Rad18"/>
</dbReference>
<dbReference type="GO" id="GO:0097505">
    <property type="term" value="C:Rad6-Rad18 complex"/>
    <property type="evidence" value="ECO:0007669"/>
    <property type="project" value="TreeGrafter"/>
</dbReference>
<dbReference type="SUPFAM" id="SSF57850">
    <property type="entry name" value="RING/U-box"/>
    <property type="match status" value="1"/>
</dbReference>
<dbReference type="GO" id="GO:0006301">
    <property type="term" value="P:DNA damage tolerance"/>
    <property type="evidence" value="ECO:0007669"/>
    <property type="project" value="InterPro"/>
</dbReference>
<dbReference type="SMART" id="SM00184">
    <property type="entry name" value="RING"/>
    <property type="match status" value="1"/>
</dbReference>
<keyword evidence="3" id="KW-0862">Zinc</keyword>
<dbReference type="PANTHER" id="PTHR14134">
    <property type="entry name" value="E3 UBIQUITIN-PROTEIN LIGASE RAD18"/>
    <property type="match status" value="1"/>
</dbReference>
<dbReference type="GO" id="GO:0008270">
    <property type="term" value="F:zinc ion binding"/>
    <property type="evidence" value="ECO:0007669"/>
    <property type="project" value="UniProtKB-KW"/>
</dbReference>
<dbReference type="Proteomes" id="UP000243876">
    <property type="component" value="Unassembled WGS sequence"/>
</dbReference>
<evidence type="ECO:0000256" key="5">
    <source>
        <dbReference type="SAM" id="Coils"/>
    </source>
</evidence>
<evidence type="ECO:0000256" key="6">
    <source>
        <dbReference type="SAM" id="MobiDB-lite"/>
    </source>
</evidence>
<feature type="compositionally biased region" description="Basic and acidic residues" evidence="6">
    <location>
        <begin position="323"/>
        <end position="333"/>
    </location>
</feature>
<feature type="region of interest" description="Disordered" evidence="6">
    <location>
        <begin position="161"/>
        <end position="296"/>
    </location>
</feature>
<evidence type="ECO:0000256" key="1">
    <source>
        <dbReference type="ARBA" id="ARBA00022723"/>
    </source>
</evidence>
<dbReference type="PANTHER" id="PTHR14134:SF2">
    <property type="entry name" value="E3 UBIQUITIN-PROTEIN LIGASE RAD18"/>
    <property type="match status" value="1"/>
</dbReference>
<reference evidence="9" key="1">
    <citation type="submission" date="2015-02" db="EMBL/GenBank/DDBJ databases">
        <authorList>
            <person name="Gon?alves P."/>
        </authorList>
    </citation>
    <scope>NUCLEOTIDE SEQUENCE [LARGE SCALE GENOMIC DNA]</scope>
</reference>
<feature type="coiled-coil region" evidence="5">
    <location>
        <begin position="2"/>
        <end position="32"/>
    </location>
</feature>
<dbReference type="CDD" id="cd14686">
    <property type="entry name" value="bZIP"/>
    <property type="match status" value="1"/>
</dbReference>
<dbReference type="Gene3D" id="3.30.40.10">
    <property type="entry name" value="Zinc/RING finger domain, C3HC4 (zinc finger)"/>
    <property type="match status" value="1"/>
</dbReference>
<dbReference type="GO" id="GO:0005634">
    <property type="term" value="C:nucleus"/>
    <property type="evidence" value="ECO:0007669"/>
    <property type="project" value="TreeGrafter"/>
</dbReference>
<proteinExistence type="predicted"/>
<dbReference type="Pfam" id="PF00097">
    <property type="entry name" value="zf-C3HC4"/>
    <property type="match status" value="1"/>
</dbReference>
<dbReference type="GO" id="GO:0061630">
    <property type="term" value="F:ubiquitin protein ligase activity"/>
    <property type="evidence" value="ECO:0007669"/>
    <property type="project" value="InterPro"/>
</dbReference>
<keyword evidence="5" id="KW-0175">Coiled coil</keyword>
<evidence type="ECO:0000313" key="8">
    <source>
        <dbReference type="EMBL" id="CEQ40452.1"/>
    </source>
</evidence>
<feature type="compositionally biased region" description="Low complexity" evidence="6">
    <location>
        <begin position="161"/>
        <end position="175"/>
    </location>
</feature>
<name>A0A0D6EKA7_SPOSA</name>
<feature type="region of interest" description="Disordered" evidence="6">
    <location>
        <begin position="323"/>
        <end position="348"/>
    </location>
</feature>
<dbReference type="InterPro" id="IPR018957">
    <property type="entry name" value="Znf_C3HC4_RING-type"/>
</dbReference>
<accession>A0A0D6EKA7</accession>
<feature type="domain" description="RING-type" evidence="7">
    <location>
        <begin position="63"/>
        <end position="118"/>
    </location>
</feature>
<organism evidence="8 9">
    <name type="scientific">Sporidiobolus salmonicolor</name>
    <name type="common">Yeast-like fungus</name>
    <name type="synonym">Sporobolomyces salmonicolor</name>
    <dbReference type="NCBI Taxonomy" id="5005"/>
    <lineage>
        <taxon>Eukaryota</taxon>
        <taxon>Fungi</taxon>
        <taxon>Dikarya</taxon>
        <taxon>Basidiomycota</taxon>
        <taxon>Pucciniomycotina</taxon>
        <taxon>Microbotryomycetes</taxon>
        <taxon>Sporidiobolales</taxon>
        <taxon>Sporidiobolaceae</taxon>
        <taxon>Sporobolomyces</taxon>
    </lineage>
</organism>
<keyword evidence="9" id="KW-1185">Reference proteome</keyword>
<sequence length="348" mass="38077">MFDILERQIENLERENGRLREKEQELEALRLDQTEHPLSDSDLAYRYAQFNDIFAQMRDTLSCAVCYEPYARDQVISLGCGHSFCSACFSSWEARHIEAFKLSPQQGVYAGPECPECRSTDVRRGRVRIWALEEVVRLVDRATKEIAKPYTPPAPLVRSALNASSSESSGAVSPATVPSTPPLPSGTSIQTGQEAAQSAVSEIPPSTPGPLGVRAGTGDTDEDMQIDPAPQADSPVAPEPVGAVDPSPAPAEFPLVPPASLYTEAAVHADGNDEALSEGQVAQQASRSADRERHALARAEEEEAALLRARDDPEVEDLEAARQRFEEEEEARRVLRPRTPTPYLAVYR</sequence>
<dbReference type="PROSITE" id="PS50089">
    <property type="entry name" value="ZF_RING_2"/>
    <property type="match status" value="1"/>
</dbReference>
<dbReference type="OrthoDB" id="3219336at2759"/>
<dbReference type="InterPro" id="IPR001841">
    <property type="entry name" value="Znf_RING"/>
</dbReference>
<protein>
    <submittedName>
        <fullName evidence="8">SPOSA6832_02065-mRNA-1:cds</fullName>
    </submittedName>
</protein>
<evidence type="ECO:0000256" key="3">
    <source>
        <dbReference type="ARBA" id="ARBA00022833"/>
    </source>
</evidence>
<dbReference type="InterPro" id="IPR013083">
    <property type="entry name" value="Znf_RING/FYVE/PHD"/>
</dbReference>
<dbReference type="AlphaFoldDB" id="A0A0D6EKA7"/>
<feature type="non-terminal residue" evidence="8">
    <location>
        <position position="1"/>
    </location>
</feature>
<dbReference type="GO" id="GO:0006513">
    <property type="term" value="P:protein monoubiquitination"/>
    <property type="evidence" value="ECO:0007669"/>
    <property type="project" value="InterPro"/>
</dbReference>
<evidence type="ECO:0000256" key="4">
    <source>
        <dbReference type="PROSITE-ProRule" id="PRU00175"/>
    </source>
</evidence>
<keyword evidence="2 4" id="KW-0863">Zinc-finger</keyword>
<evidence type="ECO:0000256" key="2">
    <source>
        <dbReference type="ARBA" id="ARBA00022771"/>
    </source>
</evidence>